<evidence type="ECO:0000313" key="14">
    <source>
        <dbReference type="EMBL" id="CAB4665505.1"/>
    </source>
</evidence>
<proteinExistence type="inferred from homology"/>
<name>A0A6J6LYG9_9ZZZZ</name>
<keyword evidence="7" id="KW-0805">Transcription regulation</keyword>
<dbReference type="InterPro" id="IPR003482">
    <property type="entry name" value="Whib"/>
</dbReference>
<dbReference type="AlphaFoldDB" id="A0A6J6LYG9"/>
<reference evidence="14" key="1">
    <citation type="submission" date="2020-05" db="EMBL/GenBank/DDBJ databases">
        <authorList>
            <person name="Chiriac C."/>
            <person name="Salcher M."/>
            <person name="Ghai R."/>
            <person name="Kavagutti S V."/>
        </authorList>
    </citation>
    <scope>NUCLEOTIDE SEQUENCE</scope>
</reference>
<dbReference type="GO" id="GO:0051539">
    <property type="term" value="F:4 iron, 4 sulfur cluster binding"/>
    <property type="evidence" value="ECO:0007669"/>
    <property type="project" value="UniProtKB-KW"/>
</dbReference>
<evidence type="ECO:0000256" key="4">
    <source>
        <dbReference type="ARBA" id="ARBA00022723"/>
    </source>
</evidence>
<keyword evidence="4" id="KW-0479">Metal-binding</keyword>
<dbReference type="EMBL" id="CAFBOV010000036">
    <property type="protein sequence ID" value="CAB4991645.1"/>
    <property type="molecule type" value="Genomic_DNA"/>
</dbReference>
<feature type="domain" description="4Fe-4S Wbl-type" evidence="11">
    <location>
        <begin position="33"/>
        <end position="93"/>
    </location>
</feature>
<evidence type="ECO:0000256" key="9">
    <source>
        <dbReference type="ARBA" id="ARBA00023157"/>
    </source>
</evidence>
<dbReference type="EMBL" id="CAFAAP010000245">
    <property type="protein sequence ID" value="CAB4814864.1"/>
    <property type="molecule type" value="Genomic_DNA"/>
</dbReference>
<dbReference type="GO" id="GO:0047134">
    <property type="term" value="F:protein-disulfide reductase [NAD(P)H] activity"/>
    <property type="evidence" value="ECO:0007669"/>
    <property type="project" value="TreeGrafter"/>
</dbReference>
<evidence type="ECO:0000256" key="3">
    <source>
        <dbReference type="ARBA" id="ARBA00022485"/>
    </source>
</evidence>
<dbReference type="Pfam" id="PF02467">
    <property type="entry name" value="Whib"/>
    <property type="match status" value="1"/>
</dbReference>
<dbReference type="GO" id="GO:0046872">
    <property type="term" value="F:metal ion binding"/>
    <property type="evidence" value="ECO:0007669"/>
    <property type="project" value="UniProtKB-KW"/>
</dbReference>
<dbReference type="GO" id="GO:0003677">
    <property type="term" value="F:DNA binding"/>
    <property type="evidence" value="ECO:0007669"/>
    <property type="project" value="UniProtKB-KW"/>
</dbReference>
<dbReference type="InterPro" id="IPR034768">
    <property type="entry name" value="4FE4S_WBL"/>
</dbReference>
<protein>
    <submittedName>
        <fullName evidence="14">Unannotated protein</fullName>
    </submittedName>
</protein>
<keyword evidence="5" id="KW-0408">Iron</keyword>
<dbReference type="GO" id="GO:0045454">
    <property type="term" value="P:cell redox homeostasis"/>
    <property type="evidence" value="ECO:0007669"/>
    <property type="project" value="TreeGrafter"/>
</dbReference>
<dbReference type="PANTHER" id="PTHR38839:SF2">
    <property type="entry name" value="TRANSCRIPTIONAL REGULATOR WHIB7-RELATED"/>
    <property type="match status" value="1"/>
</dbReference>
<dbReference type="EMBL" id="CAEZSE010000048">
    <property type="protein sequence ID" value="CAB4532467.1"/>
    <property type="molecule type" value="Genomic_DNA"/>
</dbReference>
<dbReference type="PANTHER" id="PTHR38839">
    <property type="entry name" value="TRANSCRIPTIONAL REGULATOR WHID-RELATED"/>
    <property type="match status" value="1"/>
</dbReference>
<dbReference type="EMBL" id="CAEZUN010000112">
    <property type="protein sequence ID" value="CAB4605102.1"/>
    <property type="molecule type" value="Genomic_DNA"/>
</dbReference>
<accession>A0A6J6LYG9</accession>
<evidence type="ECO:0000313" key="16">
    <source>
        <dbReference type="EMBL" id="CAB4991645.1"/>
    </source>
</evidence>
<keyword evidence="8" id="KW-0238">DNA-binding</keyword>
<keyword evidence="3" id="KW-0004">4Fe-4S</keyword>
<evidence type="ECO:0000313" key="15">
    <source>
        <dbReference type="EMBL" id="CAB4814864.1"/>
    </source>
</evidence>
<evidence type="ECO:0000313" key="12">
    <source>
        <dbReference type="EMBL" id="CAB4532467.1"/>
    </source>
</evidence>
<organism evidence="14">
    <name type="scientific">freshwater metagenome</name>
    <dbReference type="NCBI Taxonomy" id="449393"/>
    <lineage>
        <taxon>unclassified sequences</taxon>
        <taxon>metagenomes</taxon>
        <taxon>ecological metagenomes</taxon>
    </lineage>
</organism>
<evidence type="ECO:0000259" key="11">
    <source>
        <dbReference type="PROSITE" id="PS51674"/>
    </source>
</evidence>
<evidence type="ECO:0000256" key="6">
    <source>
        <dbReference type="ARBA" id="ARBA00023014"/>
    </source>
</evidence>
<comment type="cofactor">
    <cofactor evidence="1">
        <name>[4Fe-4S] cluster</name>
        <dbReference type="ChEBI" id="CHEBI:49883"/>
    </cofactor>
</comment>
<dbReference type="PROSITE" id="PS51674">
    <property type="entry name" value="4FE4S_WBL"/>
    <property type="match status" value="1"/>
</dbReference>
<evidence type="ECO:0000256" key="5">
    <source>
        <dbReference type="ARBA" id="ARBA00023004"/>
    </source>
</evidence>
<gene>
    <name evidence="12" type="ORF">UFOPK1353_00417</name>
    <name evidence="13" type="ORF">UFOPK1826_00943</name>
    <name evidence="14" type="ORF">UFOPK2292_00532</name>
    <name evidence="15" type="ORF">UFOPK3026_01348</name>
    <name evidence="16" type="ORF">UFOPK4020_00289</name>
</gene>
<keyword evidence="6" id="KW-0411">Iron-sulfur</keyword>
<evidence type="ECO:0000256" key="10">
    <source>
        <dbReference type="ARBA" id="ARBA00023163"/>
    </source>
</evidence>
<dbReference type="GO" id="GO:0045892">
    <property type="term" value="P:negative regulation of DNA-templated transcription"/>
    <property type="evidence" value="ECO:0007669"/>
    <property type="project" value="TreeGrafter"/>
</dbReference>
<evidence type="ECO:0000256" key="1">
    <source>
        <dbReference type="ARBA" id="ARBA00001966"/>
    </source>
</evidence>
<dbReference type="EMBL" id="CAEZWU010000060">
    <property type="protein sequence ID" value="CAB4665505.1"/>
    <property type="molecule type" value="Genomic_DNA"/>
</dbReference>
<sequence>MTLLETQFTQNEIGESFKFAIDDKPQFVLSAMRCNDGNGTLSYLFFSDEFVDVARAKAICAKCSTKDECLTGALARNEPWGVWGGELIEEGRIRTTKRPRGRPVTKPHTVLTIREVPLPSHWVA</sequence>
<keyword evidence="9" id="KW-1015">Disulfide bond</keyword>
<evidence type="ECO:0000256" key="7">
    <source>
        <dbReference type="ARBA" id="ARBA00023015"/>
    </source>
</evidence>
<evidence type="ECO:0000256" key="2">
    <source>
        <dbReference type="ARBA" id="ARBA00006597"/>
    </source>
</evidence>
<keyword evidence="10" id="KW-0804">Transcription</keyword>
<evidence type="ECO:0000313" key="13">
    <source>
        <dbReference type="EMBL" id="CAB4605102.1"/>
    </source>
</evidence>
<evidence type="ECO:0000256" key="8">
    <source>
        <dbReference type="ARBA" id="ARBA00023125"/>
    </source>
</evidence>
<comment type="similarity">
    <text evidence="2">Belongs to the WhiB family.</text>
</comment>